<evidence type="ECO:0000256" key="3">
    <source>
        <dbReference type="ARBA" id="ARBA00004623"/>
    </source>
</evidence>
<dbReference type="AlphaFoldDB" id="D4B572"/>
<evidence type="ECO:0000256" key="17">
    <source>
        <dbReference type="ARBA" id="ARBA00047899"/>
    </source>
</evidence>
<dbReference type="EC" id="2.7.11.1" evidence="5"/>
<evidence type="ECO:0000256" key="13">
    <source>
        <dbReference type="ARBA" id="ARBA00022895"/>
    </source>
</evidence>
<keyword evidence="12" id="KW-0067">ATP-binding</keyword>
<keyword evidence="21" id="KW-1185">Reference proteome</keyword>
<keyword evidence="13" id="KW-0779">Telomere</keyword>
<evidence type="ECO:0000256" key="6">
    <source>
        <dbReference type="ARBA" id="ARBA00013948"/>
    </source>
</evidence>
<dbReference type="GeneID" id="9525428"/>
<dbReference type="EMBL" id="ABSU01000037">
    <property type="protein sequence ID" value="EFE29520.1"/>
    <property type="molecule type" value="Genomic_DNA"/>
</dbReference>
<dbReference type="InterPro" id="IPR045269">
    <property type="entry name" value="Atg1-like"/>
</dbReference>
<evidence type="ECO:0000256" key="14">
    <source>
        <dbReference type="ARBA" id="ARBA00030237"/>
    </source>
</evidence>
<sequence length="388" mass="44805">MGPLGDNLKVTLYNLEVNFTSCLLPLGCLNEDFSRPIPREQDISGITMAFYYANALHKHNWLGGGAAAYVYHVSPTIAVKTIRLDLSDREKESLEEHQLTKDIAFYKLLNERQDRCPHIVECFLILPDHLFLSFCSSGAIGKRYYERQERENDHLFGRLLRLTSALEYVEKMGYCHNDLRPGNYLLDARLNLKLTDFGCATTIGQYLEYTGAPWAARLSGGPLQGTFGLCSARTEQFALGSMVYFLVYGHEPHEEKNLERPELIRRFDKMELPELDSHEVFDGLIWGCWYNVYPTMALAAYDFKRKTKDIVSVVGRKEDEPEAMTINDRAKETRICEGLVRKGILGAELAFRFQPLWWRYLHATRSRFISQWHFLMGLLGNIRRWLPL</sequence>
<comment type="subunit">
    <text evidence="4">Component of the EKC/KEOPS complex composed of at least BUD32, CGI121, GON7, KAE1 and PCC1; the whole complex dimerizes.</text>
</comment>
<dbReference type="eggNOG" id="KOG0611">
    <property type="taxonomic scope" value="Eukaryota"/>
</dbReference>
<accession>D4B572</accession>
<dbReference type="PROSITE" id="PS00109">
    <property type="entry name" value="PROTEIN_KINASE_TYR"/>
    <property type="match status" value="1"/>
</dbReference>
<dbReference type="Gene3D" id="1.10.510.10">
    <property type="entry name" value="Transferase(Phosphotransferase) domain 1"/>
    <property type="match status" value="1"/>
</dbReference>
<organism evidence="20 21">
    <name type="scientific">Arthroderma benhamiae (strain ATCC MYA-4681 / CBS 112371)</name>
    <name type="common">Trichophyton mentagrophytes</name>
    <dbReference type="NCBI Taxonomy" id="663331"/>
    <lineage>
        <taxon>Eukaryota</taxon>
        <taxon>Fungi</taxon>
        <taxon>Dikarya</taxon>
        <taxon>Ascomycota</taxon>
        <taxon>Pezizomycotina</taxon>
        <taxon>Eurotiomycetes</taxon>
        <taxon>Eurotiomycetidae</taxon>
        <taxon>Onygenales</taxon>
        <taxon>Arthrodermataceae</taxon>
        <taxon>Trichophyton</taxon>
    </lineage>
</organism>
<keyword evidence="8" id="KW-0723">Serine/threonine-protein kinase</keyword>
<evidence type="ECO:0000256" key="15">
    <source>
        <dbReference type="ARBA" id="ARBA00030980"/>
    </source>
</evidence>
<dbReference type="GO" id="GO:0004674">
    <property type="term" value="F:protein serine/threonine kinase activity"/>
    <property type="evidence" value="ECO:0007669"/>
    <property type="project" value="UniProtKB-KW"/>
</dbReference>
<dbReference type="PANTHER" id="PTHR24348">
    <property type="entry name" value="SERINE/THREONINE-PROTEIN KINASE UNC-51-RELATED"/>
    <property type="match status" value="1"/>
</dbReference>
<evidence type="ECO:0000313" key="21">
    <source>
        <dbReference type="Proteomes" id="UP000008866"/>
    </source>
</evidence>
<evidence type="ECO:0000256" key="8">
    <source>
        <dbReference type="ARBA" id="ARBA00022527"/>
    </source>
</evidence>
<evidence type="ECO:0000256" key="2">
    <source>
        <dbReference type="ARBA" id="ARBA00004574"/>
    </source>
</evidence>
<comment type="catalytic activity">
    <reaction evidence="17">
        <text>L-threonyl-[protein] + ATP = O-phospho-L-threonyl-[protein] + ADP + H(+)</text>
        <dbReference type="Rhea" id="RHEA:46608"/>
        <dbReference type="Rhea" id="RHEA-COMP:11060"/>
        <dbReference type="Rhea" id="RHEA-COMP:11605"/>
        <dbReference type="ChEBI" id="CHEBI:15378"/>
        <dbReference type="ChEBI" id="CHEBI:30013"/>
        <dbReference type="ChEBI" id="CHEBI:30616"/>
        <dbReference type="ChEBI" id="CHEBI:61977"/>
        <dbReference type="ChEBI" id="CHEBI:456216"/>
        <dbReference type="EC" id="2.7.11.1"/>
    </reaction>
</comment>
<dbReference type="SUPFAM" id="SSF56112">
    <property type="entry name" value="Protein kinase-like (PK-like)"/>
    <property type="match status" value="1"/>
</dbReference>
<dbReference type="InterPro" id="IPR008266">
    <property type="entry name" value="Tyr_kinase_AS"/>
</dbReference>
<dbReference type="RefSeq" id="XP_003010160.1">
    <property type="nucleotide sequence ID" value="XM_003010114.1"/>
</dbReference>
<dbReference type="GO" id="GO:0005524">
    <property type="term" value="F:ATP binding"/>
    <property type="evidence" value="ECO:0007669"/>
    <property type="project" value="UniProtKB-KW"/>
</dbReference>
<evidence type="ECO:0000256" key="4">
    <source>
        <dbReference type="ARBA" id="ARBA00011534"/>
    </source>
</evidence>
<evidence type="ECO:0000256" key="7">
    <source>
        <dbReference type="ARBA" id="ARBA00019973"/>
    </source>
</evidence>
<feature type="domain" description="Protein kinase" evidence="19">
    <location>
        <begin position="56"/>
        <end position="335"/>
    </location>
</feature>
<evidence type="ECO:0000313" key="20">
    <source>
        <dbReference type="EMBL" id="EFE29520.1"/>
    </source>
</evidence>
<dbReference type="GO" id="GO:0005829">
    <property type="term" value="C:cytosol"/>
    <property type="evidence" value="ECO:0007669"/>
    <property type="project" value="TreeGrafter"/>
</dbReference>
<comment type="subcellular location">
    <subcellularLocation>
        <location evidence="2">Chromosome</location>
        <location evidence="2">Telomere</location>
    </subcellularLocation>
    <subcellularLocation>
        <location evidence="3">Preautophagosomal structure membrane</location>
        <topology evidence="3">Peripheral membrane protein</topology>
    </subcellularLocation>
</comment>
<dbReference type="Proteomes" id="UP000008866">
    <property type="component" value="Unassembled WGS sequence"/>
</dbReference>
<dbReference type="PANTHER" id="PTHR24348:SF22">
    <property type="entry name" value="NON-SPECIFIC SERINE_THREONINE PROTEIN KINASE"/>
    <property type="match status" value="1"/>
</dbReference>
<dbReference type="GO" id="GO:0000781">
    <property type="term" value="C:chromosome, telomeric region"/>
    <property type="evidence" value="ECO:0007669"/>
    <property type="project" value="UniProtKB-SubCell"/>
</dbReference>
<comment type="catalytic activity">
    <reaction evidence="18">
        <text>L-seryl-[protein] + ATP = O-phospho-L-seryl-[protein] + ADP + H(+)</text>
        <dbReference type="Rhea" id="RHEA:17989"/>
        <dbReference type="Rhea" id="RHEA-COMP:9863"/>
        <dbReference type="Rhea" id="RHEA-COMP:11604"/>
        <dbReference type="ChEBI" id="CHEBI:15378"/>
        <dbReference type="ChEBI" id="CHEBI:29999"/>
        <dbReference type="ChEBI" id="CHEBI:30616"/>
        <dbReference type="ChEBI" id="CHEBI:83421"/>
        <dbReference type="ChEBI" id="CHEBI:456216"/>
        <dbReference type="EC" id="2.7.11.1"/>
    </reaction>
</comment>
<evidence type="ECO:0000256" key="5">
    <source>
        <dbReference type="ARBA" id="ARBA00012513"/>
    </source>
</evidence>
<keyword evidence="13" id="KW-0158">Chromosome</keyword>
<evidence type="ECO:0000256" key="18">
    <source>
        <dbReference type="ARBA" id="ARBA00048679"/>
    </source>
</evidence>
<dbReference type="GO" id="GO:0000045">
    <property type="term" value="P:autophagosome assembly"/>
    <property type="evidence" value="ECO:0007669"/>
    <property type="project" value="TreeGrafter"/>
</dbReference>
<evidence type="ECO:0000256" key="16">
    <source>
        <dbReference type="ARBA" id="ARBA00033194"/>
    </source>
</evidence>
<dbReference type="InterPro" id="IPR000719">
    <property type="entry name" value="Prot_kinase_dom"/>
</dbReference>
<dbReference type="PROSITE" id="PS50011">
    <property type="entry name" value="PROTEIN_KINASE_DOM"/>
    <property type="match status" value="1"/>
</dbReference>
<dbReference type="GO" id="GO:0034045">
    <property type="term" value="C:phagophore assembly site membrane"/>
    <property type="evidence" value="ECO:0007669"/>
    <property type="project" value="UniProtKB-SubCell"/>
</dbReference>
<comment type="caution">
    <text evidence="20">The sequence shown here is derived from an EMBL/GenBank/DDBJ whole genome shotgun (WGS) entry which is preliminary data.</text>
</comment>
<dbReference type="GO" id="GO:0005776">
    <property type="term" value="C:autophagosome"/>
    <property type="evidence" value="ECO:0007669"/>
    <property type="project" value="TreeGrafter"/>
</dbReference>
<comment type="function">
    <text evidence="1">Component of the EKC/KEOPS complex that is required for the formation of a threonylcarbamoyl group on adenosine at position 37 (t(6)A37) in tRNAs that read codons beginning with adenine. The complex is probably involved in the transfer of the threonylcarbamoyl moiety of threonylcarbamoyl-AMP (TC-AMP) to the N6 group of A37. BUD32 has ATPase activity in the context of the EKC/KEOPS complex and likely plays a supporting role to the catalytic subunit KAE1. The EKC/KEOPS complex also promotes both telomere uncapping and telomere elongation. The complex is required for efficient recruitment of transcriptional coactivators.</text>
</comment>
<gene>
    <name evidence="20" type="ORF">ARB_03598</name>
</gene>
<evidence type="ECO:0000259" key="19">
    <source>
        <dbReference type="PROSITE" id="PS50011"/>
    </source>
</evidence>
<evidence type="ECO:0000256" key="11">
    <source>
        <dbReference type="ARBA" id="ARBA00022777"/>
    </source>
</evidence>
<proteinExistence type="predicted"/>
<dbReference type="GO" id="GO:0010506">
    <property type="term" value="P:regulation of autophagy"/>
    <property type="evidence" value="ECO:0007669"/>
    <property type="project" value="InterPro"/>
</dbReference>
<reference evidence="21" key="1">
    <citation type="journal article" date="2011" name="Genome Biol.">
        <title>Comparative and functional genomics provide insights into the pathogenicity of dermatophytic fungi.</title>
        <authorList>
            <person name="Burmester A."/>
            <person name="Shelest E."/>
            <person name="Gloeckner G."/>
            <person name="Heddergott C."/>
            <person name="Schindler S."/>
            <person name="Staib P."/>
            <person name="Heidel A."/>
            <person name="Felder M."/>
            <person name="Petzold A."/>
            <person name="Szafranski K."/>
            <person name="Feuermann M."/>
            <person name="Pedruzzi I."/>
            <person name="Priebe S."/>
            <person name="Groth M."/>
            <person name="Winkler R."/>
            <person name="Li W."/>
            <person name="Kniemeyer O."/>
            <person name="Schroeckh V."/>
            <person name="Hertweck C."/>
            <person name="Hube B."/>
            <person name="White T.C."/>
            <person name="Platzer M."/>
            <person name="Guthke R."/>
            <person name="Heitman J."/>
            <person name="Woestemeyer J."/>
            <person name="Zipfel P.F."/>
            <person name="Monod M."/>
            <person name="Brakhage A.A."/>
        </authorList>
    </citation>
    <scope>NUCLEOTIDE SEQUENCE [LARGE SCALE GENOMIC DNA]</scope>
    <source>
        <strain evidence="21">ATCC MYA-4681 / CBS 112371</strain>
    </source>
</reference>
<evidence type="ECO:0000256" key="1">
    <source>
        <dbReference type="ARBA" id="ARBA00003747"/>
    </source>
</evidence>
<protein>
    <recommendedName>
        <fullName evidence="7">EKC/KEOPS complex subunit BUD32</fullName>
        <ecNumber evidence="5">2.7.11.1</ecNumber>
    </recommendedName>
    <alternativeName>
        <fullName evidence="15 16">Atypical Serine/threonine protein kinase BUD32</fullName>
    </alternativeName>
    <alternativeName>
        <fullName evidence="14">Autophagy-related protein 1</fullName>
    </alternativeName>
    <alternativeName>
        <fullName evidence="6">EKC/KEOPS complex subunit bud32</fullName>
    </alternativeName>
</protein>
<evidence type="ECO:0000256" key="12">
    <source>
        <dbReference type="ARBA" id="ARBA00022840"/>
    </source>
</evidence>
<keyword evidence="10" id="KW-0547">Nucleotide-binding</keyword>
<dbReference type="OMA" id="HEPHEEK"/>
<evidence type="ECO:0000256" key="10">
    <source>
        <dbReference type="ARBA" id="ARBA00022741"/>
    </source>
</evidence>
<evidence type="ECO:0000256" key="9">
    <source>
        <dbReference type="ARBA" id="ARBA00022679"/>
    </source>
</evidence>
<dbReference type="InterPro" id="IPR011009">
    <property type="entry name" value="Kinase-like_dom_sf"/>
</dbReference>
<keyword evidence="9" id="KW-0808">Transferase</keyword>
<dbReference type="SMART" id="SM00220">
    <property type="entry name" value="S_TKc"/>
    <property type="match status" value="1"/>
</dbReference>
<dbReference type="KEGG" id="abe:ARB_03598"/>
<name>D4B572_ARTBC</name>
<dbReference type="HOGENOM" id="CLU_000288_31_1_1"/>
<dbReference type="Pfam" id="PF00069">
    <property type="entry name" value="Pkinase"/>
    <property type="match status" value="1"/>
</dbReference>
<keyword evidence="11" id="KW-0418">Kinase</keyword>